<evidence type="ECO:0000259" key="1">
    <source>
        <dbReference type="PROSITE" id="PS51704"/>
    </source>
</evidence>
<dbReference type="PANTHER" id="PTHR46211:SF14">
    <property type="entry name" value="GLYCEROPHOSPHODIESTER PHOSPHODIESTERASE"/>
    <property type="match status" value="1"/>
</dbReference>
<dbReference type="OrthoDB" id="19020at2157"/>
<dbReference type="EMBL" id="FZNQ01000002">
    <property type="protein sequence ID" value="SNR32351.1"/>
    <property type="molecule type" value="Genomic_DNA"/>
</dbReference>
<dbReference type="PROSITE" id="PS51704">
    <property type="entry name" value="GP_PDE"/>
    <property type="match status" value="1"/>
</dbReference>
<dbReference type="AlphaFoldDB" id="A0A238VDS1"/>
<dbReference type="PANTHER" id="PTHR46211">
    <property type="entry name" value="GLYCEROPHOSPHORYL DIESTER PHOSPHODIESTERASE"/>
    <property type="match status" value="1"/>
</dbReference>
<dbReference type="Proteomes" id="UP000198397">
    <property type="component" value="Unassembled WGS sequence"/>
</dbReference>
<dbReference type="GO" id="GO:0006629">
    <property type="term" value="P:lipid metabolic process"/>
    <property type="evidence" value="ECO:0007669"/>
    <property type="project" value="InterPro"/>
</dbReference>
<dbReference type="RefSeq" id="WP_089383747.1">
    <property type="nucleotide sequence ID" value="NZ_FZNQ01000002.1"/>
</dbReference>
<organism evidence="2 3">
    <name type="scientific">Halorubrum vacuolatum</name>
    <name type="common">Natronobacterium vacuolatum</name>
    <dbReference type="NCBI Taxonomy" id="63740"/>
    <lineage>
        <taxon>Archaea</taxon>
        <taxon>Methanobacteriati</taxon>
        <taxon>Methanobacteriota</taxon>
        <taxon>Stenosarchaea group</taxon>
        <taxon>Halobacteria</taxon>
        <taxon>Halobacteriales</taxon>
        <taxon>Haloferacaceae</taxon>
        <taxon>Halorubrum</taxon>
    </lineage>
</organism>
<dbReference type="InterPro" id="IPR017946">
    <property type="entry name" value="PLC-like_Pdiesterase_TIM-brl"/>
</dbReference>
<accession>A0A238VDS1</accession>
<dbReference type="InterPro" id="IPR030395">
    <property type="entry name" value="GP_PDE_dom"/>
</dbReference>
<keyword evidence="3" id="KW-1185">Reference proteome</keyword>
<dbReference type="CDD" id="cd08556">
    <property type="entry name" value="GDPD"/>
    <property type="match status" value="1"/>
</dbReference>
<feature type="domain" description="GP-PDE" evidence="1">
    <location>
        <begin position="4"/>
        <end position="257"/>
    </location>
</feature>
<dbReference type="Gene3D" id="3.20.20.190">
    <property type="entry name" value="Phosphatidylinositol (PI) phosphodiesterase"/>
    <property type="match status" value="1"/>
</dbReference>
<gene>
    <name evidence="2" type="ORF">SAMN06264855_102303</name>
</gene>
<evidence type="ECO:0000313" key="2">
    <source>
        <dbReference type="EMBL" id="SNR32351.1"/>
    </source>
</evidence>
<reference evidence="2 3" key="1">
    <citation type="submission" date="2017-06" db="EMBL/GenBank/DDBJ databases">
        <authorList>
            <person name="Kim H.J."/>
            <person name="Triplett B.A."/>
        </authorList>
    </citation>
    <scope>NUCLEOTIDE SEQUENCE [LARGE SCALE GENOMIC DNA]</scope>
    <source>
        <strain evidence="2 3">DSM 8800</strain>
    </source>
</reference>
<dbReference type="Pfam" id="PF03009">
    <property type="entry name" value="GDPD"/>
    <property type="match status" value="1"/>
</dbReference>
<dbReference type="SUPFAM" id="SSF51695">
    <property type="entry name" value="PLC-like phosphodiesterases"/>
    <property type="match status" value="1"/>
</dbReference>
<evidence type="ECO:0000313" key="3">
    <source>
        <dbReference type="Proteomes" id="UP000198397"/>
    </source>
</evidence>
<dbReference type="GO" id="GO:0008081">
    <property type="term" value="F:phosphoric diester hydrolase activity"/>
    <property type="evidence" value="ECO:0007669"/>
    <property type="project" value="InterPro"/>
</dbReference>
<name>A0A238VDS1_HALVU</name>
<sequence length="258" mass="27860">MTAPQIFAHRGFADTYPENTVGAVRAAAKRTDAVEIDVRRCGTGELVVFHDDELDRVTDGEGRIDETSLGTLKRLTVADSREPIPTFDELLAAVPDGVLLNVELKEDGIGEEVVNACRAHGTDALYSSFYDDAIREIRAVAPDAPLAVLCHKVQPIDERLALAGDLDAEAFHPSMELVETWSDPGNLRLPAALERLDAGLDTEETIALGSDVVALAHAFGLRVNVWTAETPSDVVGLRERGVDGIMVDDPNLVAKRAR</sequence>
<proteinExistence type="predicted"/>
<protein>
    <submittedName>
        <fullName evidence="2">Glycerophosphoryl diester phosphodiesterase</fullName>
    </submittedName>
</protein>